<dbReference type="GO" id="GO:0003700">
    <property type="term" value="F:DNA-binding transcription factor activity"/>
    <property type="evidence" value="ECO:0007669"/>
    <property type="project" value="InterPro"/>
</dbReference>
<dbReference type="InterPro" id="IPR036388">
    <property type="entry name" value="WH-like_DNA-bd_sf"/>
</dbReference>
<dbReference type="GO" id="GO:0000976">
    <property type="term" value="F:transcription cis-regulatory region binding"/>
    <property type="evidence" value="ECO:0007669"/>
    <property type="project" value="TreeGrafter"/>
</dbReference>
<comment type="similarity">
    <text evidence="1">Belongs to the LysR transcriptional regulatory family.</text>
</comment>
<feature type="domain" description="HTH lysR-type" evidence="5">
    <location>
        <begin position="1"/>
        <end position="58"/>
    </location>
</feature>
<dbReference type="Gene3D" id="3.40.190.290">
    <property type="match status" value="1"/>
</dbReference>
<evidence type="ECO:0000313" key="6">
    <source>
        <dbReference type="EMBL" id="OIQ89410.1"/>
    </source>
</evidence>
<dbReference type="Pfam" id="PF03466">
    <property type="entry name" value="LysR_substrate"/>
    <property type="match status" value="1"/>
</dbReference>
<dbReference type="FunFam" id="1.10.10.10:FF:000001">
    <property type="entry name" value="LysR family transcriptional regulator"/>
    <property type="match status" value="1"/>
</dbReference>
<gene>
    <name evidence="6" type="primary">yofA_2</name>
    <name evidence="6" type="ORF">GALL_286740</name>
</gene>
<sequence>MDLHQLRIFVAVAANGNLTRASEILCLSQPAVSAQIKALEEELGVSLFFREARGMGLTPAGKVLLTEASSALKAAKNVVFRAQHFRNGISGEFKLGTISEPVILHLSELLSTLLSRHPDLHISLSQGISGDIIDQVLTDRINAGYVIGPIDNPNIIAIKVAPITLRIVAPVAWKEQIINADWKTIETYPWISTPAKCSFNQISSLMFAKHGIMPKTIIESDQEITLKKLVSSNIGLTLLREDLALAAEAMGELIIWPIGAEISYLYFIYSRIEEDSPALNAIMNIVKDVWKLPSALTTSD</sequence>
<dbReference type="EMBL" id="MLJW01000331">
    <property type="protein sequence ID" value="OIQ89410.1"/>
    <property type="molecule type" value="Genomic_DNA"/>
</dbReference>
<evidence type="ECO:0000259" key="5">
    <source>
        <dbReference type="PROSITE" id="PS50931"/>
    </source>
</evidence>
<dbReference type="SUPFAM" id="SSF46785">
    <property type="entry name" value="Winged helix' DNA-binding domain"/>
    <property type="match status" value="1"/>
</dbReference>
<keyword evidence="2" id="KW-0805">Transcription regulation</keyword>
<dbReference type="SUPFAM" id="SSF53850">
    <property type="entry name" value="Periplasmic binding protein-like II"/>
    <property type="match status" value="1"/>
</dbReference>
<dbReference type="AlphaFoldDB" id="A0A1J5R1S0"/>
<dbReference type="PANTHER" id="PTHR30126:SF40">
    <property type="entry name" value="HTH-TYPE TRANSCRIPTIONAL REGULATOR GLTR"/>
    <property type="match status" value="1"/>
</dbReference>
<organism evidence="6">
    <name type="scientific">mine drainage metagenome</name>
    <dbReference type="NCBI Taxonomy" id="410659"/>
    <lineage>
        <taxon>unclassified sequences</taxon>
        <taxon>metagenomes</taxon>
        <taxon>ecological metagenomes</taxon>
    </lineage>
</organism>
<keyword evidence="3" id="KW-0238">DNA-binding</keyword>
<proteinExistence type="inferred from homology"/>
<evidence type="ECO:0000256" key="2">
    <source>
        <dbReference type="ARBA" id="ARBA00023015"/>
    </source>
</evidence>
<dbReference type="InterPro" id="IPR005119">
    <property type="entry name" value="LysR_subst-bd"/>
</dbReference>
<dbReference type="CDD" id="cd05466">
    <property type="entry name" value="PBP2_LTTR_substrate"/>
    <property type="match status" value="1"/>
</dbReference>
<dbReference type="InterPro" id="IPR000847">
    <property type="entry name" value="LysR_HTH_N"/>
</dbReference>
<dbReference type="InterPro" id="IPR036390">
    <property type="entry name" value="WH_DNA-bd_sf"/>
</dbReference>
<reference evidence="6" key="1">
    <citation type="submission" date="2016-10" db="EMBL/GenBank/DDBJ databases">
        <title>Sequence of Gallionella enrichment culture.</title>
        <authorList>
            <person name="Poehlein A."/>
            <person name="Muehling M."/>
            <person name="Daniel R."/>
        </authorList>
    </citation>
    <scope>NUCLEOTIDE SEQUENCE</scope>
</reference>
<evidence type="ECO:0000256" key="3">
    <source>
        <dbReference type="ARBA" id="ARBA00023125"/>
    </source>
</evidence>
<dbReference type="PANTHER" id="PTHR30126">
    <property type="entry name" value="HTH-TYPE TRANSCRIPTIONAL REGULATOR"/>
    <property type="match status" value="1"/>
</dbReference>
<dbReference type="Gene3D" id="1.10.10.10">
    <property type="entry name" value="Winged helix-like DNA-binding domain superfamily/Winged helix DNA-binding domain"/>
    <property type="match status" value="1"/>
</dbReference>
<dbReference type="PROSITE" id="PS50931">
    <property type="entry name" value="HTH_LYSR"/>
    <property type="match status" value="1"/>
</dbReference>
<evidence type="ECO:0000256" key="4">
    <source>
        <dbReference type="ARBA" id="ARBA00023163"/>
    </source>
</evidence>
<accession>A0A1J5R1S0</accession>
<dbReference type="Pfam" id="PF00126">
    <property type="entry name" value="HTH_1"/>
    <property type="match status" value="1"/>
</dbReference>
<dbReference type="PRINTS" id="PR00039">
    <property type="entry name" value="HTHLYSR"/>
</dbReference>
<keyword evidence="4" id="KW-0804">Transcription</keyword>
<evidence type="ECO:0000256" key="1">
    <source>
        <dbReference type="ARBA" id="ARBA00009437"/>
    </source>
</evidence>
<protein>
    <submittedName>
        <fullName evidence="6">HTH-type transcriptional regulator YofA</fullName>
    </submittedName>
</protein>
<comment type="caution">
    <text evidence="6">The sequence shown here is derived from an EMBL/GenBank/DDBJ whole genome shotgun (WGS) entry which is preliminary data.</text>
</comment>
<name>A0A1J5R1S0_9ZZZZ</name>